<dbReference type="SMART" id="SM00487">
    <property type="entry name" value="DEXDc"/>
    <property type="match status" value="1"/>
</dbReference>
<comment type="caution">
    <text evidence="14">The sequence shown here is derived from an EMBL/GenBank/DDBJ whole genome shotgun (WGS) entry which is preliminary data.</text>
</comment>
<dbReference type="SUPFAM" id="SSF52540">
    <property type="entry name" value="P-loop containing nucleoside triphosphate hydrolases"/>
    <property type="match status" value="1"/>
</dbReference>
<dbReference type="InterPro" id="IPR011545">
    <property type="entry name" value="DEAD/DEAH_box_helicase_dom"/>
</dbReference>
<dbReference type="PROSITE" id="PS51194">
    <property type="entry name" value="HELICASE_CTER"/>
    <property type="match status" value="1"/>
</dbReference>
<evidence type="ECO:0000256" key="4">
    <source>
        <dbReference type="ARBA" id="ARBA00022801"/>
    </source>
</evidence>
<keyword evidence="6" id="KW-0067">ATP-binding</keyword>
<dbReference type="Proteomes" id="UP000593576">
    <property type="component" value="Unassembled WGS sequence"/>
</dbReference>
<evidence type="ECO:0000256" key="5">
    <source>
        <dbReference type="ARBA" id="ARBA00022806"/>
    </source>
</evidence>
<feature type="coiled-coil region" evidence="10">
    <location>
        <begin position="773"/>
        <end position="828"/>
    </location>
</feature>
<dbReference type="Gene3D" id="1.10.3380.30">
    <property type="match status" value="1"/>
</dbReference>
<dbReference type="PANTHER" id="PTHR12131">
    <property type="entry name" value="ATP-DEPENDENT RNA AND DNA HELICASE"/>
    <property type="match status" value="1"/>
</dbReference>
<dbReference type="GO" id="GO:0000460">
    <property type="term" value="P:maturation of 5.8S rRNA"/>
    <property type="evidence" value="ECO:0007669"/>
    <property type="project" value="TreeGrafter"/>
</dbReference>
<comment type="catalytic activity">
    <reaction evidence="8">
        <text>ATP + H2O = ADP + phosphate + H(+)</text>
        <dbReference type="Rhea" id="RHEA:13065"/>
        <dbReference type="ChEBI" id="CHEBI:15377"/>
        <dbReference type="ChEBI" id="CHEBI:15378"/>
        <dbReference type="ChEBI" id="CHEBI:30616"/>
        <dbReference type="ChEBI" id="CHEBI:43474"/>
        <dbReference type="ChEBI" id="CHEBI:456216"/>
        <dbReference type="EC" id="3.6.4.13"/>
    </reaction>
</comment>
<comment type="similarity">
    <text evidence="9">Belongs to the DExH box helicase family. SKI2 subfamily.</text>
</comment>
<evidence type="ECO:0000256" key="7">
    <source>
        <dbReference type="ARBA" id="ARBA00023242"/>
    </source>
</evidence>
<evidence type="ECO:0000259" key="13">
    <source>
        <dbReference type="PROSITE" id="PS51194"/>
    </source>
</evidence>
<evidence type="ECO:0000256" key="6">
    <source>
        <dbReference type="ARBA" id="ARBA00022840"/>
    </source>
</evidence>
<name>A0A7J9MC44_GOSSC</name>
<feature type="domain" description="Helicase C-terminal" evidence="13">
    <location>
        <begin position="339"/>
        <end position="555"/>
    </location>
</feature>
<comment type="subcellular location">
    <subcellularLocation>
        <location evidence="1">Nucleus</location>
    </subcellularLocation>
</comment>
<evidence type="ECO:0000256" key="1">
    <source>
        <dbReference type="ARBA" id="ARBA00004123"/>
    </source>
</evidence>
<keyword evidence="7" id="KW-0539">Nucleus</keyword>
<dbReference type="GO" id="GO:0003723">
    <property type="term" value="F:RNA binding"/>
    <property type="evidence" value="ECO:0007669"/>
    <property type="project" value="InterPro"/>
</dbReference>
<keyword evidence="3" id="KW-0547">Nucleotide-binding</keyword>
<gene>
    <name evidence="14" type="ORF">Goshw_015342</name>
</gene>
<evidence type="ECO:0000256" key="10">
    <source>
        <dbReference type="SAM" id="Coils"/>
    </source>
</evidence>
<keyword evidence="5" id="KW-0347">Helicase</keyword>
<keyword evidence="10" id="KW-0175">Coiled coil</keyword>
<reference evidence="14 15" key="1">
    <citation type="journal article" date="2019" name="Genome Biol. Evol.">
        <title>Insights into the evolution of the New World diploid cottons (Gossypium, subgenus Houzingenia) based on genome sequencing.</title>
        <authorList>
            <person name="Grover C.E."/>
            <person name="Arick M.A. 2nd"/>
            <person name="Thrash A."/>
            <person name="Conover J.L."/>
            <person name="Sanders W.S."/>
            <person name="Peterson D.G."/>
            <person name="Frelichowski J.E."/>
            <person name="Scheffler J.A."/>
            <person name="Scheffler B.E."/>
            <person name="Wendel J.F."/>
        </authorList>
    </citation>
    <scope>NUCLEOTIDE SEQUENCE [LARGE SCALE GENOMIC DNA]</scope>
    <source>
        <strain evidence="14">1</strain>
        <tissue evidence="14">Leaf</tissue>
    </source>
</reference>
<dbReference type="GO" id="GO:0016787">
    <property type="term" value="F:hydrolase activity"/>
    <property type="evidence" value="ECO:0007669"/>
    <property type="project" value="UniProtKB-KW"/>
</dbReference>
<dbReference type="Pfam" id="PF08148">
    <property type="entry name" value="DSHCT"/>
    <property type="match status" value="1"/>
</dbReference>
<dbReference type="InterPro" id="IPR050699">
    <property type="entry name" value="RNA-DNA_Helicase"/>
</dbReference>
<dbReference type="PANTHER" id="PTHR12131:SF25">
    <property type="entry name" value="DEXH-BOX ATP-DEPENDENT RNA HELICASE DEXH9"/>
    <property type="match status" value="1"/>
</dbReference>
<dbReference type="SMART" id="SM00490">
    <property type="entry name" value="HELICc"/>
    <property type="match status" value="1"/>
</dbReference>
<dbReference type="GO" id="GO:0003724">
    <property type="term" value="F:RNA helicase activity"/>
    <property type="evidence" value="ECO:0007669"/>
    <property type="project" value="UniProtKB-EC"/>
</dbReference>
<evidence type="ECO:0000256" key="3">
    <source>
        <dbReference type="ARBA" id="ARBA00022741"/>
    </source>
</evidence>
<dbReference type="InterPro" id="IPR016438">
    <property type="entry name" value="SKI2-like"/>
</dbReference>
<sequence>MESLKRKSGEAISSESPPPPQKKKHHGEDVSPLAEEAVGCVHDVSYPEGYVPSASSLQFLADSKPAKEFPFTLDPFQSEAINCLNRGESVLVRHSFVLLVLFFPNKESRESEMLVSIQVSAHTSAGKTVVALYAIAMSLRNNQRVIYTSPIKALSNQKYREFKEEFSDVGLMTGDVTIDPNASCLVMTTEIWRSMQYKGSEIVREVAWVVFDEVHYMRDRERGVVWEESIVMAPKNSRFVFLSATVPNAKEFADWVAKVHRQPCHIVYTDYRPTPLQHYIFPAGGDGLFLVVDEKGKFREDSFQKSLNALVPTSESDKKRNNGKSQKGLVMGKVSEQSDIFKLVKMIIQRQYDPVIIFSFSKRECEFLAMQMAKMDLNDDEEKGNIETVFWSAMDMLSDDDKKLPQASYICYAFYEMLLQVSNMLPLLKRGIGVHHSGLLPILKEVIEILFQEGLIKCLFATETFSIGLNMPAKTVVFTNVRKFDGDKFRWISSGEYIQMSGRAGRRGIDARGICILMVDERMEPSTAKMMLKGNADSLNSAFHLSYNMLLNQLRCEEADPESMLRNSFYQFQADRSIPDLEKQVKALEEERDSMIIEEEDSLRNYYSLIQQYKSLKNDIRDIVFSPKYCLPYMKSGRPICIQCIDDETSPSFSVEDHVTWGVLMDFHRVKSVIEDDACKRPEDASYALDILTRCNVSKDGVGKKKIKIVPLKEPGEPLVVSIPLSQVTSLSSARLNIPKDLLPLEARENALKKLSEFISRYATGMPLDPEEMDIQSNSYKKAVRRLEALENLFEKHEIAKSPLIEQKLKLLNRKEELTARIRSIKKTMRSSTALAFKDELKARKRVLRRLGYITSDDVVELKGKVACEISSADELTLTELMFSGVLKDVKAEEMVSLLSCFVWQEKLQDAAKPRDELELLFTQLQDNARRIAKVQLECKVQIDVESFVSSFRPDIMEAVYAWAKGSKFYEIMEITQVFEGSLIRAIRRLEEVLQQLILAARSIGETELETKFEEAVSKIKRDIVFAASLYL</sequence>
<protein>
    <recommendedName>
        <fullName evidence="2">RNA helicase</fullName>
        <ecNumber evidence="2">3.6.4.13</ecNumber>
    </recommendedName>
</protein>
<dbReference type="Gene3D" id="1.20.1500.20">
    <property type="match status" value="1"/>
</dbReference>
<dbReference type="EMBL" id="JABFAF010000010">
    <property type="protein sequence ID" value="MBA0868541.1"/>
    <property type="molecule type" value="Genomic_DNA"/>
</dbReference>
<feature type="region of interest" description="Disordered" evidence="11">
    <location>
        <begin position="1"/>
        <end position="32"/>
    </location>
</feature>
<dbReference type="FunFam" id="1.10.3380.30:FF:000009">
    <property type="entry name" value="DExH-box ATP-dependent RNA helicase DExH9"/>
    <property type="match status" value="1"/>
</dbReference>
<dbReference type="SMART" id="SM01142">
    <property type="entry name" value="DSHCT"/>
    <property type="match status" value="1"/>
</dbReference>
<feature type="domain" description="Helicase ATP-binding" evidence="12">
    <location>
        <begin position="108"/>
        <end position="264"/>
    </location>
</feature>
<dbReference type="InterPro" id="IPR025696">
    <property type="entry name" value="Beta-barrel_MTR4"/>
</dbReference>
<dbReference type="Pfam" id="PF00271">
    <property type="entry name" value="Helicase_C"/>
    <property type="match status" value="1"/>
</dbReference>
<dbReference type="Pfam" id="PF21408">
    <property type="entry name" value="MTR4-like_stalk"/>
    <property type="match status" value="1"/>
</dbReference>
<dbReference type="InterPro" id="IPR001650">
    <property type="entry name" value="Helicase_C-like"/>
</dbReference>
<evidence type="ECO:0000256" key="9">
    <source>
        <dbReference type="ARBA" id="ARBA00061045"/>
    </source>
</evidence>
<dbReference type="FunFam" id="3.40.50.300:FF:000141">
    <property type="entry name" value="ATP-dependent RNA helicase DOB1"/>
    <property type="match status" value="1"/>
</dbReference>
<evidence type="ECO:0000313" key="14">
    <source>
        <dbReference type="EMBL" id="MBA0868541.1"/>
    </source>
</evidence>
<dbReference type="FunFam" id="1.20.1500.20:FF:000002">
    <property type="entry name" value="DEAD/DEAH box helicase, putative"/>
    <property type="match status" value="1"/>
</dbReference>
<dbReference type="InterPro" id="IPR027417">
    <property type="entry name" value="P-loop_NTPase"/>
</dbReference>
<dbReference type="PROSITE" id="PS51192">
    <property type="entry name" value="HELICASE_ATP_BIND_1"/>
    <property type="match status" value="1"/>
</dbReference>
<evidence type="ECO:0000313" key="15">
    <source>
        <dbReference type="Proteomes" id="UP000593576"/>
    </source>
</evidence>
<dbReference type="GO" id="GO:0005524">
    <property type="term" value="F:ATP binding"/>
    <property type="evidence" value="ECO:0007669"/>
    <property type="project" value="UniProtKB-KW"/>
</dbReference>
<dbReference type="Gene3D" id="3.40.50.300">
    <property type="entry name" value="P-loop containing nucleotide triphosphate hydrolases"/>
    <property type="match status" value="2"/>
</dbReference>
<evidence type="ECO:0000256" key="2">
    <source>
        <dbReference type="ARBA" id="ARBA00012552"/>
    </source>
</evidence>
<dbReference type="InterPro" id="IPR012961">
    <property type="entry name" value="Ski2/MTR4_C"/>
</dbReference>
<evidence type="ECO:0000256" key="11">
    <source>
        <dbReference type="SAM" id="MobiDB-lite"/>
    </source>
</evidence>
<accession>A0A7J9MC44</accession>
<dbReference type="Pfam" id="PF13234">
    <property type="entry name" value="MTR4_beta-barrel"/>
    <property type="match status" value="1"/>
</dbReference>
<dbReference type="FunFam" id="2.40.30.300:FF:000003">
    <property type="entry name" value="DEAD-box family ATP dependent helicase"/>
    <property type="match status" value="1"/>
</dbReference>
<dbReference type="OrthoDB" id="64767at2759"/>
<dbReference type="Pfam" id="PF00270">
    <property type="entry name" value="DEAD"/>
    <property type="match status" value="1"/>
</dbReference>
<keyword evidence="4" id="KW-0378">Hydrolase</keyword>
<dbReference type="CDD" id="cd18795">
    <property type="entry name" value="SF2_C_Ski2"/>
    <property type="match status" value="1"/>
</dbReference>
<evidence type="ECO:0000259" key="12">
    <source>
        <dbReference type="PROSITE" id="PS51192"/>
    </source>
</evidence>
<dbReference type="EC" id="3.6.4.13" evidence="2"/>
<evidence type="ECO:0000256" key="8">
    <source>
        <dbReference type="ARBA" id="ARBA00047984"/>
    </source>
</evidence>
<organism evidence="14 15">
    <name type="scientific">Gossypium schwendimanii</name>
    <name type="common">Cotton</name>
    <dbReference type="NCBI Taxonomy" id="34291"/>
    <lineage>
        <taxon>Eukaryota</taxon>
        <taxon>Viridiplantae</taxon>
        <taxon>Streptophyta</taxon>
        <taxon>Embryophyta</taxon>
        <taxon>Tracheophyta</taxon>
        <taxon>Spermatophyta</taxon>
        <taxon>Magnoliopsida</taxon>
        <taxon>eudicotyledons</taxon>
        <taxon>Gunneridae</taxon>
        <taxon>Pentapetalae</taxon>
        <taxon>rosids</taxon>
        <taxon>malvids</taxon>
        <taxon>Malvales</taxon>
        <taxon>Malvaceae</taxon>
        <taxon>Malvoideae</taxon>
        <taxon>Gossypium</taxon>
    </lineage>
</organism>
<dbReference type="InterPro" id="IPR048392">
    <property type="entry name" value="MTR4-like_stalk"/>
</dbReference>
<keyword evidence="15" id="KW-1185">Reference proteome</keyword>
<dbReference type="GO" id="GO:0005654">
    <property type="term" value="C:nucleoplasm"/>
    <property type="evidence" value="ECO:0007669"/>
    <property type="project" value="UniProtKB-ARBA"/>
</dbReference>
<dbReference type="FunFam" id="3.40.50.300:FF:000083">
    <property type="entry name" value="ATP-dependent RNA helicase DOB1"/>
    <property type="match status" value="1"/>
</dbReference>
<dbReference type="AlphaFoldDB" id="A0A7J9MC44"/>
<dbReference type="PIRSF" id="PIRSF005198">
    <property type="entry name" value="Antiviral_helicase_SKI2"/>
    <property type="match status" value="1"/>
</dbReference>
<dbReference type="InterPro" id="IPR014001">
    <property type="entry name" value="Helicase_ATP-bd"/>
</dbReference>
<dbReference type="GO" id="GO:0006401">
    <property type="term" value="P:RNA catabolic process"/>
    <property type="evidence" value="ECO:0007669"/>
    <property type="project" value="InterPro"/>
</dbReference>
<proteinExistence type="inferred from homology"/>